<feature type="region of interest" description="Disordered" evidence="1">
    <location>
        <begin position="54"/>
        <end position="77"/>
    </location>
</feature>
<gene>
    <name evidence="2" type="ORF">Vbra_8939</name>
</gene>
<feature type="region of interest" description="Disordered" evidence="1">
    <location>
        <begin position="315"/>
        <end position="356"/>
    </location>
</feature>
<evidence type="ECO:0000256" key="1">
    <source>
        <dbReference type="SAM" id="MobiDB-lite"/>
    </source>
</evidence>
<dbReference type="AlphaFoldDB" id="A0A0G4FBD5"/>
<organism evidence="2 3">
    <name type="scientific">Vitrella brassicaformis (strain CCMP3155)</name>
    <dbReference type="NCBI Taxonomy" id="1169540"/>
    <lineage>
        <taxon>Eukaryota</taxon>
        <taxon>Sar</taxon>
        <taxon>Alveolata</taxon>
        <taxon>Colpodellida</taxon>
        <taxon>Vitrellaceae</taxon>
        <taxon>Vitrella</taxon>
    </lineage>
</organism>
<feature type="region of interest" description="Disordered" evidence="1">
    <location>
        <begin position="409"/>
        <end position="441"/>
    </location>
</feature>
<dbReference type="InParanoid" id="A0A0G4FBD5"/>
<feature type="compositionally biased region" description="Low complexity" evidence="1">
    <location>
        <begin position="330"/>
        <end position="347"/>
    </location>
</feature>
<feature type="compositionally biased region" description="Acidic residues" evidence="1">
    <location>
        <begin position="59"/>
        <end position="73"/>
    </location>
</feature>
<reference evidence="2 3" key="1">
    <citation type="submission" date="2014-11" db="EMBL/GenBank/DDBJ databases">
        <authorList>
            <person name="Zhu J."/>
            <person name="Qi W."/>
            <person name="Song R."/>
        </authorList>
    </citation>
    <scope>NUCLEOTIDE SEQUENCE [LARGE SCALE GENOMIC DNA]</scope>
</reference>
<proteinExistence type="predicted"/>
<feature type="compositionally biased region" description="Low complexity" evidence="1">
    <location>
        <begin position="409"/>
        <end position="418"/>
    </location>
</feature>
<sequence length="441" mass="48726">MSFTYPLQLVQVLKASTAPKGLEEALIEHLLEDPDSVESIESVWVRSLVENATLQAGSADDDDEEDEEEDIPEWDNGPTVDVLSVLKEQPDALPEWVIFSHAFDMSAAVVDGRLVLRTPLPQARITYRGLNRFEAHVSCKLRDHRTPNKSLGDTPLYGDTLTAILPLLDTPSMLCLSETCKMLHPYAHMLTSNEYCFWRSEELDILDVQPEKEKPRTATLYRRMCFARKLSYLYGRSEQAWEAIEAFFDEEEKGLPLVTVTQTELKASRCLSRATDRLMRACKTAGQPVAETPDRALKLFRFDAPKTLEQLRKNLTKPEPTTAPPPPQAPAAAAAAAATGDEAAAEGTDADGSSDAEDVIESIDTLLEEAVSSKDGVYLLFHLSDVERAIQAFIQEILASVLPLGVHGHGQQQQQQQGEGEHGDGETDNEAEQPEAEENVA</sequence>
<accession>A0A0G4FBD5</accession>
<protein>
    <submittedName>
        <fullName evidence="2">Uncharacterized protein</fullName>
    </submittedName>
</protein>
<evidence type="ECO:0000313" key="3">
    <source>
        <dbReference type="Proteomes" id="UP000041254"/>
    </source>
</evidence>
<dbReference type="Proteomes" id="UP000041254">
    <property type="component" value="Unassembled WGS sequence"/>
</dbReference>
<name>A0A0G4FBD5_VITBC</name>
<dbReference type="VEuPathDB" id="CryptoDB:Vbra_8939"/>
<dbReference type="EMBL" id="CDMY01000398">
    <property type="protein sequence ID" value="CEM09945.1"/>
    <property type="molecule type" value="Genomic_DNA"/>
</dbReference>
<feature type="compositionally biased region" description="Acidic residues" evidence="1">
    <location>
        <begin position="426"/>
        <end position="441"/>
    </location>
</feature>
<evidence type="ECO:0000313" key="2">
    <source>
        <dbReference type="EMBL" id="CEM09945.1"/>
    </source>
</evidence>
<keyword evidence="3" id="KW-1185">Reference proteome</keyword>